<feature type="compositionally biased region" description="Acidic residues" evidence="1">
    <location>
        <begin position="141"/>
        <end position="160"/>
    </location>
</feature>
<dbReference type="EMBL" id="MCGO01000025">
    <property type="protein sequence ID" value="ORY43396.1"/>
    <property type="molecule type" value="Genomic_DNA"/>
</dbReference>
<evidence type="ECO:0000313" key="3">
    <source>
        <dbReference type="Proteomes" id="UP000193642"/>
    </source>
</evidence>
<evidence type="ECO:0000313" key="2">
    <source>
        <dbReference type="EMBL" id="ORY43396.1"/>
    </source>
</evidence>
<organism evidence="2 3">
    <name type="scientific">Rhizoclosmatium globosum</name>
    <dbReference type="NCBI Taxonomy" id="329046"/>
    <lineage>
        <taxon>Eukaryota</taxon>
        <taxon>Fungi</taxon>
        <taxon>Fungi incertae sedis</taxon>
        <taxon>Chytridiomycota</taxon>
        <taxon>Chytridiomycota incertae sedis</taxon>
        <taxon>Chytridiomycetes</taxon>
        <taxon>Chytridiales</taxon>
        <taxon>Chytriomycetaceae</taxon>
        <taxon>Rhizoclosmatium</taxon>
    </lineage>
</organism>
<dbReference type="Proteomes" id="UP000193642">
    <property type="component" value="Unassembled WGS sequence"/>
</dbReference>
<keyword evidence="3" id="KW-1185">Reference proteome</keyword>
<reference evidence="2 3" key="1">
    <citation type="submission" date="2016-07" db="EMBL/GenBank/DDBJ databases">
        <title>Pervasive Adenine N6-methylation of Active Genes in Fungi.</title>
        <authorList>
            <consortium name="DOE Joint Genome Institute"/>
            <person name="Mondo S.J."/>
            <person name="Dannebaum R.O."/>
            <person name="Kuo R.C."/>
            <person name="Labutti K."/>
            <person name="Haridas S."/>
            <person name="Kuo A."/>
            <person name="Salamov A."/>
            <person name="Ahrendt S.R."/>
            <person name="Lipzen A."/>
            <person name="Sullivan W."/>
            <person name="Andreopoulos W.B."/>
            <person name="Clum A."/>
            <person name="Lindquist E."/>
            <person name="Daum C."/>
            <person name="Ramamoorthy G.K."/>
            <person name="Gryganskyi A."/>
            <person name="Culley D."/>
            <person name="Magnuson J.K."/>
            <person name="James T.Y."/>
            <person name="O'Malley M.A."/>
            <person name="Stajich J.E."/>
            <person name="Spatafora J.W."/>
            <person name="Visel A."/>
            <person name="Grigoriev I.V."/>
        </authorList>
    </citation>
    <scope>NUCLEOTIDE SEQUENCE [LARGE SCALE GENOMIC DNA]</scope>
    <source>
        <strain evidence="2 3">JEL800</strain>
    </source>
</reference>
<feature type="region of interest" description="Disordered" evidence="1">
    <location>
        <begin position="127"/>
        <end position="160"/>
    </location>
</feature>
<comment type="caution">
    <text evidence="2">The sequence shown here is derived from an EMBL/GenBank/DDBJ whole genome shotgun (WGS) entry which is preliminary data.</text>
</comment>
<gene>
    <name evidence="2" type="ORF">BCR33DRAFT_785765</name>
</gene>
<dbReference type="AlphaFoldDB" id="A0A1Y2C8Y0"/>
<evidence type="ECO:0000256" key="1">
    <source>
        <dbReference type="SAM" id="MobiDB-lite"/>
    </source>
</evidence>
<accession>A0A1Y2C8Y0</accession>
<sequence>MGKLTTPLKNTPAVAVDDSDYDSISFLFNSPNKRKLIGNRFHATRKGSDRKKYVHLADKVLEVLHKCVDPNKFKTKEQNHNANIAIVKAAGKSSKEIELSKMSETNQKPEKVKKVVKVVEEKKVVKKKAPAKTSQAVALAVEEEEEEELEEGEEESEEDE</sequence>
<proteinExistence type="predicted"/>
<protein>
    <submittedName>
        <fullName evidence="2">Uncharacterized protein</fullName>
    </submittedName>
</protein>
<name>A0A1Y2C8Y0_9FUNG</name>